<dbReference type="InterPro" id="IPR001387">
    <property type="entry name" value="Cro/C1-type_HTH"/>
</dbReference>
<evidence type="ECO:0000259" key="1">
    <source>
        <dbReference type="PROSITE" id="PS50943"/>
    </source>
</evidence>
<keyword evidence="3" id="KW-1185">Reference proteome</keyword>
<dbReference type="SUPFAM" id="SSF47413">
    <property type="entry name" value="lambda repressor-like DNA-binding domains"/>
    <property type="match status" value="1"/>
</dbReference>
<reference evidence="3" key="1">
    <citation type="submission" date="2016-10" db="EMBL/GenBank/DDBJ databases">
        <authorList>
            <person name="Varghese N."/>
            <person name="Submissions S."/>
        </authorList>
    </citation>
    <scope>NUCLEOTIDE SEQUENCE [LARGE SCALE GENOMIC DNA]</scope>
    <source>
        <strain evidence="3">DSM 17453</strain>
    </source>
</reference>
<evidence type="ECO:0000313" key="3">
    <source>
        <dbReference type="Proteomes" id="UP000199450"/>
    </source>
</evidence>
<proteinExistence type="predicted"/>
<dbReference type="PROSITE" id="PS50943">
    <property type="entry name" value="HTH_CROC1"/>
    <property type="match status" value="1"/>
</dbReference>
<dbReference type="OrthoDB" id="2902336at2"/>
<dbReference type="Pfam" id="PF01381">
    <property type="entry name" value="HTH_3"/>
    <property type="match status" value="1"/>
</dbReference>
<dbReference type="Proteomes" id="UP000199450">
    <property type="component" value="Unassembled WGS sequence"/>
</dbReference>
<dbReference type="AlphaFoldDB" id="A0A1H7YH65"/>
<dbReference type="CDD" id="cd00093">
    <property type="entry name" value="HTH_XRE"/>
    <property type="match status" value="1"/>
</dbReference>
<dbReference type="EMBL" id="FOBV01000003">
    <property type="protein sequence ID" value="SEM45283.1"/>
    <property type="molecule type" value="Genomic_DNA"/>
</dbReference>
<dbReference type="InterPro" id="IPR010982">
    <property type="entry name" value="Lambda_DNA-bd_dom_sf"/>
</dbReference>
<dbReference type="Gene3D" id="1.10.260.40">
    <property type="entry name" value="lambda repressor-like DNA-binding domains"/>
    <property type="match status" value="1"/>
</dbReference>
<protein>
    <submittedName>
        <fullName evidence="2">DNA-binding transcriptional regulator, XRE-family HTH domain</fullName>
    </submittedName>
</protein>
<evidence type="ECO:0000313" key="2">
    <source>
        <dbReference type="EMBL" id="SEM45283.1"/>
    </source>
</evidence>
<dbReference type="GO" id="GO:0003677">
    <property type="term" value="F:DNA binding"/>
    <property type="evidence" value="ECO:0007669"/>
    <property type="project" value="UniProtKB-KW"/>
</dbReference>
<sequence length="94" mass="10866">MKDLTFTYAKKALGYRIFELRQKIINPETGKPISQEELGLRTGLVKKTIGELERGNTNPEFETLLVIIRELNVTLQEFFNFDIEAYTKLAEAKK</sequence>
<dbReference type="SMART" id="SM00530">
    <property type="entry name" value="HTH_XRE"/>
    <property type="match status" value="1"/>
</dbReference>
<feature type="domain" description="HTH cro/C1-type" evidence="1">
    <location>
        <begin position="33"/>
        <end position="78"/>
    </location>
</feature>
<name>A0A1H7YH65_9FLAO</name>
<accession>A0A1H7YH65</accession>
<organism evidence="2 3">
    <name type="scientific">Chryseobacterium taichungense</name>
    <dbReference type="NCBI Taxonomy" id="295069"/>
    <lineage>
        <taxon>Bacteria</taxon>
        <taxon>Pseudomonadati</taxon>
        <taxon>Bacteroidota</taxon>
        <taxon>Flavobacteriia</taxon>
        <taxon>Flavobacteriales</taxon>
        <taxon>Weeksellaceae</taxon>
        <taxon>Chryseobacterium group</taxon>
        <taxon>Chryseobacterium</taxon>
    </lineage>
</organism>
<gene>
    <name evidence="2" type="ORF">SAMN05421856_103319</name>
</gene>
<dbReference type="RefSeq" id="WP_089999534.1">
    <property type="nucleotide sequence ID" value="NZ_FOBV01000003.1"/>
</dbReference>
<keyword evidence="2" id="KW-0238">DNA-binding</keyword>